<dbReference type="Pfam" id="PF00583">
    <property type="entry name" value="Acetyltransf_1"/>
    <property type="match status" value="1"/>
</dbReference>
<organism evidence="5 6">
    <name type="scientific">Kangsaoukella pontilimi</name>
    <dbReference type="NCBI Taxonomy" id="2691042"/>
    <lineage>
        <taxon>Bacteria</taxon>
        <taxon>Pseudomonadati</taxon>
        <taxon>Pseudomonadota</taxon>
        <taxon>Alphaproteobacteria</taxon>
        <taxon>Rhodobacterales</taxon>
        <taxon>Paracoccaceae</taxon>
        <taxon>Kangsaoukella</taxon>
    </lineage>
</organism>
<feature type="compositionally biased region" description="Low complexity" evidence="3">
    <location>
        <begin position="33"/>
        <end position="44"/>
    </location>
</feature>
<evidence type="ECO:0000256" key="3">
    <source>
        <dbReference type="SAM" id="MobiDB-lite"/>
    </source>
</evidence>
<evidence type="ECO:0000313" key="6">
    <source>
        <dbReference type="Proteomes" id="UP000480350"/>
    </source>
</evidence>
<keyword evidence="1 5" id="KW-0808">Transferase</keyword>
<keyword evidence="6" id="KW-1185">Reference proteome</keyword>
<dbReference type="PROSITE" id="PS51186">
    <property type="entry name" value="GNAT"/>
    <property type="match status" value="1"/>
</dbReference>
<feature type="region of interest" description="Disordered" evidence="3">
    <location>
        <begin position="1"/>
        <end position="76"/>
    </location>
</feature>
<name>A0A7C9MX52_9RHOB</name>
<comment type="caution">
    <text evidence="5">The sequence shown here is derived from an EMBL/GenBank/DDBJ whole genome shotgun (WGS) entry which is preliminary data.</text>
</comment>
<dbReference type="InterPro" id="IPR050832">
    <property type="entry name" value="Bact_Acetyltransf"/>
</dbReference>
<evidence type="ECO:0000256" key="1">
    <source>
        <dbReference type="ARBA" id="ARBA00022679"/>
    </source>
</evidence>
<keyword evidence="2" id="KW-0012">Acyltransferase</keyword>
<dbReference type="SUPFAM" id="SSF55729">
    <property type="entry name" value="Acyl-CoA N-acyltransferases (Nat)"/>
    <property type="match status" value="1"/>
</dbReference>
<evidence type="ECO:0000256" key="2">
    <source>
        <dbReference type="ARBA" id="ARBA00023315"/>
    </source>
</evidence>
<protein>
    <submittedName>
        <fullName evidence="5">GNAT family N-acetyltransferase</fullName>
    </submittedName>
</protein>
<dbReference type="GO" id="GO:0016747">
    <property type="term" value="F:acyltransferase activity, transferring groups other than amino-acyl groups"/>
    <property type="evidence" value="ECO:0007669"/>
    <property type="project" value="InterPro"/>
</dbReference>
<proteinExistence type="predicted"/>
<feature type="compositionally biased region" description="Basic and acidic residues" evidence="3">
    <location>
        <begin position="53"/>
        <end position="63"/>
    </location>
</feature>
<evidence type="ECO:0000313" key="5">
    <source>
        <dbReference type="EMBL" id="MXQ08820.1"/>
    </source>
</evidence>
<dbReference type="AlphaFoldDB" id="A0A7C9MX52"/>
<dbReference type="Gene3D" id="3.40.630.30">
    <property type="match status" value="1"/>
</dbReference>
<gene>
    <name evidence="5" type="ORF">GQ651_13260</name>
</gene>
<evidence type="ECO:0000259" key="4">
    <source>
        <dbReference type="PROSITE" id="PS51186"/>
    </source>
</evidence>
<sequence>MVRRNAPGPAPAGPRLPSQPARRVSSARERSSGRLPRASPPAAGRRARGAGETPDRDDFDPRGQQDPGVTVRAATPDDAGQVALILNHYIRHTTVSFKPNEYSDDAVRSLIEAQPFWVAEADDRVIGYATYGQFRNGPGYARTMEHTILMAPDAKGKGAGRALMATLERHARDAGAGSLWAGVSGENPEGLAFHKAIGFEEVAVLEKVGFKFGRWLDLTLLRKWLAPNS</sequence>
<dbReference type="PANTHER" id="PTHR43877">
    <property type="entry name" value="AMINOALKYLPHOSPHONATE N-ACETYLTRANSFERASE-RELATED-RELATED"/>
    <property type="match status" value="1"/>
</dbReference>
<reference evidence="5 6" key="2">
    <citation type="submission" date="2020-03" db="EMBL/GenBank/DDBJ databases">
        <title>Kangsaoukella pontilimi gen. nov., sp. nov., a new member of the family Rhodobacteraceae isolated from a tidal mudflat.</title>
        <authorList>
            <person name="Kim I.S."/>
        </authorList>
    </citation>
    <scope>NUCLEOTIDE SEQUENCE [LARGE SCALE GENOMIC DNA]</scope>
    <source>
        <strain evidence="5 6">GH1-50</strain>
    </source>
</reference>
<feature type="domain" description="N-acetyltransferase" evidence="4">
    <location>
        <begin position="69"/>
        <end position="221"/>
    </location>
</feature>
<dbReference type="InterPro" id="IPR000182">
    <property type="entry name" value="GNAT_dom"/>
</dbReference>
<dbReference type="Proteomes" id="UP000480350">
    <property type="component" value="Unassembled WGS sequence"/>
</dbReference>
<accession>A0A7C9MX52</accession>
<reference evidence="5 6" key="1">
    <citation type="submission" date="2019-12" db="EMBL/GenBank/DDBJ databases">
        <authorList>
            <person name="Lee S.D."/>
        </authorList>
    </citation>
    <scope>NUCLEOTIDE SEQUENCE [LARGE SCALE GENOMIC DNA]</scope>
    <source>
        <strain evidence="5 6">GH1-50</strain>
    </source>
</reference>
<dbReference type="InterPro" id="IPR016181">
    <property type="entry name" value="Acyl_CoA_acyltransferase"/>
</dbReference>
<dbReference type="CDD" id="cd04301">
    <property type="entry name" value="NAT_SF"/>
    <property type="match status" value="1"/>
</dbReference>
<dbReference type="EMBL" id="WUPT01000002">
    <property type="protein sequence ID" value="MXQ08820.1"/>
    <property type="molecule type" value="Genomic_DNA"/>
</dbReference>